<proteinExistence type="inferred from homology"/>
<dbReference type="OrthoDB" id="9802970at2"/>
<evidence type="ECO:0000313" key="4">
    <source>
        <dbReference type="Proteomes" id="UP000244893"/>
    </source>
</evidence>
<reference evidence="3 4" key="1">
    <citation type="submission" date="2018-05" db="EMBL/GenBank/DDBJ databases">
        <title>Amnibacterium sp. M8JJ-5, whole genome shotgun sequence.</title>
        <authorList>
            <person name="Tuo L."/>
        </authorList>
    </citation>
    <scope>NUCLEOTIDE SEQUENCE [LARGE SCALE GENOMIC DNA]</scope>
    <source>
        <strain evidence="3 4">M8JJ-5</strain>
    </source>
</reference>
<dbReference type="InterPro" id="IPR050552">
    <property type="entry name" value="LacD_aldolase"/>
</dbReference>
<evidence type="ECO:0000256" key="2">
    <source>
        <dbReference type="ARBA" id="ARBA00023239"/>
    </source>
</evidence>
<dbReference type="Pfam" id="PF01791">
    <property type="entry name" value="DeoC"/>
    <property type="match status" value="1"/>
</dbReference>
<accession>A0A2V1HS74</accession>
<name>A0A2V1HS74_9MICO</name>
<keyword evidence="4" id="KW-1185">Reference proteome</keyword>
<evidence type="ECO:0000256" key="1">
    <source>
        <dbReference type="ARBA" id="ARBA00008679"/>
    </source>
</evidence>
<dbReference type="PANTHER" id="PTHR39340:SF1">
    <property type="entry name" value="SULFOFRUCTOSEPHOSPHATE ALDOLASE"/>
    <property type="match status" value="1"/>
</dbReference>
<organism evidence="3 4">
    <name type="scientific">Amnibacterium flavum</name>
    <dbReference type="NCBI Taxonomy" id="2173173"/>
    <lineage>
        <taxon>Bacteria</taxon>
        <taxon>Bacillati</taxon>
        <taxon>Actinomycetota</taxon>
        <taxon>Actinomycetes</taxon>
        <taxon>Micrococcales</taxon>
        <taxon>Microbacteriaceae</taxon>
        <taxon>Amnibacterium</taxon>
    </lineage>
</organism>
<dbReference type="InterPro" id="IPR013785">
    <property type="entry name" value="Aldolase_TIM"/>
</dbReference>
<dbReference type="Proteomes" id="UP000244893">
    <property type="component" value="Unassembled WGS sequence"/>
</dbReference>
<protein>
    <recommendedName>
        <fullName evidence="5">Aldolase</fullName>
    </recommendedName>
</protein>
<dbReference type="EMBL" id="QEOP01000001">
    <property type="protein sequence ID" value="PVZ95191.1"/>
    <property type="molecule type" value="Genomic_DNA"/>
</dbReference>
<gene>
    <name evidence="3" type="ORF">DDQ50_01285</name>
</gene>
<dbReference type="InterPro" id="IPR002915">
    <property type="entry name" value="DeoC/FbaB/LacD_aldolase"/>
</dbReference>
<dbReference type="AlphaFoldDB" id="A0A2V1HS74"/>
<dbReference type="SUPFAM" id="SSF51569">
    <property type="entry name" value="Aldolase"/>
    <property type="match status" value="1"/>
</dbReference>
<evidence type="ECO:0000313" key="3">
    <source>
        <dbReference type="EMBL" id="PVZ95191.1"/>
    </source>
</evidence>
<evidence type="ECO:0008006" key="5">
    <source>
        <dbReference type="Google" id="ProtNLM"/>
    </source>
</evidence>
<keyword evidence="2" id="KW-0456">Lyase</keyword>
<comment type="caution">
    <text evidence="3">The sequence shown here is derived from an EMBL/GenBank/DDBJ whole genome shotgun (WGS) entry which is preliminary data.</text>
</comment>
<dbReference type="Gene3D" id="3.20.20.70">
    <property type="entry name" value="Aldolase class I"/>
    <property type="match status" value="1"/>
</dbReference>
<dbReference type="SMART" id="SM01133">
    <property type="entry name" value="DeoC"/>
    <property type="match status" value="1"/>
</dbReference>
<comment type="similarity">
    <text evidence="1">Belongs to the aldolase LacD family.</text>
</comment>
<dbReference type="GO" id="GO:1902777">
    <property type="term" value="P:6-sulfoquinovose(1-) catabolic process"/>
    <property type="evidence" value="ECO:0007669"/>
    <property type="project" value="TreeGrafter"/>
</dbReference>
<sequence length="283" mass="29774">MTSSLPLDRLRDRHGRFSMLAIDQRESLRNMLSVGAPSPVSDDELAAFKLLVVETLVPHASAVLIDRQYGGPAAAVSTRPVILAADILSASIPGGQVNVASLDEEVTPDFAIGFGAAALKVLVPWAPDRRDEAIDLSARFMDLCRRAGLPGVVEGVVRPDDIASWTDADRNAALVEATRDLATTNPDLYKAEVPSYGAGDPEVITETARAITEVVDCPWVVLSSGVTAARFPDAVRACVAGGAQGFLAGRAIWADATTSDDPAAFLAGESVRRLQQLSAAEVA</sequence>
<dbReference type="PANTHER" id="PTHR39340">
    <property type="entry name" value="SULFOFRUCTOSEPHOSPHATE ALDOLASE"/>
    <property type="match status" value="1"/>
</dbReference>
<dbReference type="GO" id="GO:0061595">
    <property type="term" value="F:6-deoxy-6-sulfofructose-1-phosphate aldolase activity"/>
    <property type="evidence" value="ECO:0007669"/>
    <property type="project" value="TreeGrafter"/>
</dbReference>